<evidence type="ECO:0000313" key="2">
    <source>
        <dbReference type="Proteomes" id="UP000236214"/>
    </source>
</evidence>
<proteinExistence type="predicted"/>
<dbReference type="SUPFAM" id="SSF54631">
    <property type="entry name" value="CBS-domain pair"/>
    <property type="match status" value="1"/>
</dbReference>
<dbReference type="AlphaFoldDB" id="A0A2H6CA57"/>
<accession>A0A2H6CA57</accession>
<dbReference type="GeneID" id="64053984"/>
<protein>
    <submittedName>
        <fullName evidence="1">Uncharacterized protein</fullName>
    </submittedName>
</protein>
<evidence type="ECO:0000313" key="1">
    <source>
        <dbReference type="EMBL" id="GBD68218.1"/>
    </source>
</evidence>
<reference evidence="1 2" key="1">
    <citation type="submission" date="2016-05" db="EMBL/GenBank/DDBJ databases">
        <title>Whole genome sequencing of Tetragenococcus halophilus subsp. halophilus NISL 7118.</title>
        <authorList>
            <person name="Shiwa Y."/>
            <person name="Nishimura I."/>
            <person name="Yoshikawa H."/>
            <person name="Koyama Y."/>
            <person name="Oguma T."/>
        </authorList>
    </citation>
    <scope>NUCLEOTIDE SEQUENCE [LARGE SCALE GENOMIC DNA]</scope>
    <source>
        <strain evidence="1 2">NISL 7118</strain>
    </source>
</reference>
<organism evidence="1 2">
    <name type="scientific">Tetragenococcus halophilus subsp. halophilus</name>
    <dbReference type="NCBI Taxonomy" id="1513897"/>
    <lineage>
        <taxon>Bacteria</taxon>
        <taxon>Bacillati</taxon>
        <taxon>Bacillota</taxon>
        <taxon>Bacilli</taxon>
        <taxon>Lactobacillales</taxon>
        <taxon>Enterococcaceae</taxon>
        <taxon>Tetragenococcus</taxon>
    </lineage>
</organism>
<comment type="caution">
    <text evidence="1">The sequence shown here is derived from an EMBL/GenBank/DDBJ whole genome shotgun (WGS) entry which is preliminary data.</text>
</comment>
<dbReference type="InterPro" id="IPR046342">
    <property type="entry name" value="CBS_dom_sf"/>
</dbReference>
<name>A0A2H6CA57_TETHA</name>
<dbReference type="Proteomes" id="UP000236214">
    <property type="component" value="Unassembled WGS sequence"/>
</dbReference>
<keyword evidence="2" id="KW-1185">Reference proteome</keyword>
<dbReference type="EMBL" id="BDEC01000038">
    <property type="protein sequence ID" value="GBD68218.1"/>
    <property type="molecule type" value="Genomic_DNA"/>
</dbReference>
<dbReference type="Pfam" id="PF00571">
    <property type="entry name" value="CBS"/>
    <property type="match status" value="2"/>
</dbReference>
<sequence length="227" mass="26153">MGARADAFLSSFNRIEKWLNDQLDNPQNMGFNQMVRRLSNREELPVKTYENDLLQISQLRNAIVHEQIDDDFVIAEPNQWILDRIKKIEAALIQPETVIPRFAKNVTGFEQDIPIIELLKIVADKRYSQFPLYEKGDFQGLITLKALGYWFAKERVKGKIDLKNRTAKDLIITDGKQTNFAFVAKDTTINEVEQKFRNNGLLDAVFITKDGNPNGNLLGIVRPRDIF</sequence>
<dbReference type="Gene3D" id="3.10.580.10">
    <property type="entry name" value="CBS-domain"/>
    <property type="match status" value="1"/>
</dbReference>
<dbReference type="RefSeq" id="WP_069028924.1">
    <property type="nucleotide sequence ID" value="NZ_BAABQP010000017.1"/>
</dbReference>
<dbReference type="InterPro" id="IPR000644">
    <property type="entry name" value="CBS_dom"/>
</dbReference>
<gene>
    <name evidence="1" type="ORF">TEHN7118_1024</name>
</gene>